<dbReference type="AlphaFoldDB" id="A0A5C3P7C7"/>
<dbReference type="Proteomes" id="UP000308197">
    <property type="component" value="Unassembled WGS sequence"/>
</dbReference>
<accession>A0A5C3P7C7</accession>
<organism evidence="1 2">
    <name type="scientific">Polyporus arcularius HHB13444</name>
    <dbReference type="NCBI Taxonomy" id="1314778"/>
    <lineage>
        <taxon>Eukaryota</taxon>
        <taxon>Fungi</taxon>
        <taxon>Dikarya</taxon>
        <taxon>Basidiomycota</taxon>
        <taxon>Agaricomycotina</taxon>
        <taxon>Agaricomycetes</taxon>
        <taxon>Polyporales</taxon>
        <taxon>Polyporaceae</taxon>
        <taxon>Polyporus</taxon>
    </lineage>
</organism>
<evidence type="ECO:0000313" key="1">
    <source>
        <dbReference type="EMBL" id="TFK85172.1"/>
    </source>
</evidence>
<gene>
    <name evidence="1" type="ORF">K466DRAFT_199556</name>
</gene>
<dbReference type="PROSITE" id="PS51257">
    <property type="entry name" value="PROKAR_LIPOPROTEIN"/>
    <property type="match status" value="1"/>
</dbReference>
<dbReference type="EMBL" id="ML211269">
    <property type="protein sequence ID" value="TFK85172.1"/>
    <property type="molecule type" value="Genomic_DNA"/>
</dbReference>
<reference evidence="1 2" key="1">
    <citation type="journal article" date="2019" name="Nat. Ecol. Evol.">
        <title>Megaphylogeny resolves global patterns of mushroom evolution.</title>
        <authorList>
            <person name="Varga T."/>
            <person name="Krizsan K."/>
            <person name="Foldi C."/>
            <person name="Dima B."/>
            <person name="Sanchez-Garcia M."/>
            <person name="Sanchez-Ramirez S."/>
            <person name="Szollosi G.J."/>
            <person name="Szarkandi J.G."/>
            <person name="Papp V."/>
            <person name="Albert L."/>
            <person name="Andreopoulos W."/>
            <person name="Angelini C."/>
            <person name="Antonin V."/>
            <person name="Barry K.W."/>
            <person name="Bougher N.L."/>
            <person name="Buchanan P."/>
            <person name="Buyck B."/>
            <person name="Bense V."/>
            <person name="Catcheside P."/>
            <person name="Chovatia M."/>
            <person name="Cooper J."/>
            <person name="Damon W."/>
            <person name="Desjardin D."/>
            <person name="Finy P."/>
            <person name="Geml J."/>
            <person name="Haridas S."/>
            <person name="Hughes K."/>
            <person name="Justo A."/>
            <person name="Karasinski D."/>
            <person name="Kautmanova I."/>
            <person name="Kiss B."/>
            <person name="Kocsube S."/>
            <person name="Kotiranta H."/>
            <person name="LaButti K.M."/>
            <person name="Lechner B.E."/>
            <person name="Liimatainen K."/>
            <person name="Lipzen A."/>
            <person name="Lukacs Z."/>
            <person name="Mihaltcheva S."/>
            <person name="Morgado L.N."/>
            <person name="Niskanen T."/>
            <person name="Noordeloos M.E."/>
            <person name="Ohm R.A."/>
            <person name="Ortiz-Santana B."/>
            <person name="Ovrebo C."/>
            <person name="Racz N."/>
            <person name="Riley R."/>
            <person name="Savchenko A."/>
            <person name="Shiryaev A."/>
            <person name="Soop K."/>
            <person name="Spirin V."/>
            <person name="Szebenyi C."/>
            <person name="Tomsovsky M."/>
            <person name="Tulloss R.E."/>
            <person name="Uehling J."/>
            <person name="Grigoriev I.V."/>
            <person name="Vagvolgyi C."/>
            <person name="Papp T."/>
            <person name="Martin F.M."/>
            <person name="Miettinen O."/>
            <person name="Hibbett D.S."/>
            <person name="Nagy L.G."/>
        </authorList>
    </citation>
    <scope>NUCLEOTIDE SEQUENCE [LARGE SCALE GENOMIC DNA]</scope>
    <source>
        <strain evidence="1 2">HHB13444</strain>
    </source>
</reference>
<name>A0A5C3P7C7_9APHY</name>
<keyword evidence="2" id="KW-1185">Reference proteome</keyword>
<evidence type="ECO:0000313" key="2">
    <source>
        <dbReference type="Proteomes" id="UP000308197"/>
    </source>
</evidence>
<proteinExistence type="predicted"/>
<dbReference type="InParanoid" id="A0A5C3P7C7"/>
<protein>
    <submittedName>
        <fullName evidence="1">Uncharacterized protein</fullName>
    </submittedName>
</protein>
<sequence>MKTLGSISTRGGGGVGGMLGCVDRYGKYWQGVVWSQGCWYVDIHIVCSNVSVVLPVYHFRCEQHVAHAALLPLLTLTQGSRKSATSADGKHAEGGASSDACWPTTHTHNNTQCVSLVRCG</sequence>